<dbReference type="InterPro" id="IPR007861">
    <property type="entry name" value="DNA_mismatch_repair_MutS_clamp"/>
</dbReference>
<dbReference type="InterPro" id="IPR007696">
    <property type="entry name" value="DNA_mismatch_repair_MutS_core"/>
</dbReference>
<dbReference type="InterPro" id="IPR045076">
    <property type="entry name" value="MutS"/>
</dbReference>
<dbReference type="SMART" id="SM00534">
    <property type="entry name" value="MUTSac"/>
    <property type="match status" value="1"/>
</dbReference>
<dbReference type="InterPro" id="IPR036187">
    <property type="entry name" value="DNA_mismatch_repair_MutS_sf"/>
</dbReference>
<name>A0A811JUX2_9BILA</name>
<dbReference type="Proteomes" id="UP000783686">
    <property type="component" value="Unassembled WGS sequence"/>
</dbReference>
<dbReference type="AlphaFoldDB" id="A0A811JUX2"/>
<dbReference type="PANTHER" id="PTHR11361">
    <property type="entry name" value="DNA MISMATCH REPAIR PROTEIN MUTS FAMILY MEMBER"/>
    <property type="match status" value="1"/>
</dbReference>
<evidence type="ECO:0000256" key="4">
    <source>
        <dbReference type="ARBA" id="ARBA00023125"/>
    </source>
</evidence>
<evidence type="ECO:0000256" key="5">
    <source>
        <dbReference type="SAM" id="Coils"/>
    </source>
</evidence>
<dbReference type="EMBL" id="CAJFCW020000001">
    <property type="protein sequence ID" value="CAG9083569.1"/>
    <property type="molecule type" value="Genomic_DNA"/>
</dbReference>
<dbReference type="GO" id="GO:0030983">
    <property type="term" value="F:mismatched DNA binding"/>
    <property type="evidence" value="ECO:0007669"/>
    <property type="project" value="InterPro"/>
</dbReference>
<gene>
    <name evidence="8" type="ORF">BOKJ2_LOCUS1583</name>
</gene>
<evidence type="ECO:0000256" key="3">
    <source>
        <dbReference type="ARBA" id="ARBA00022840"/>
    </source>
</evidence>
<evidence type="ECO:0000313" key="8">
    <source>
        <dbReference type="EMBL" id="CAD5206899.1"/>
    </source>
</evidence>
<evidence type="ECO:0000313" key="9">
    <source>
        <dbReference type="Proteomes" id="UP000614601"/>
    </source>
</evidence>
<feature type="coiled-coil region" evidence="5">
    <location>
        <begin position="807"/>
        <end position="834"/>
    </location>
</feature>
<dbReference type="GO" id="GO:0006298">
    <property type="term" value="P:mismatch repair"/>
    <property type="evidence" value="ECO:0007669"/>
    <property type="project" value="InterPro"/>
</dbReference>
<dbReference type="PANTHER" id="PTHR11361:SF20">
    <property type="entry name" value="MUTS PROTEIN HOMOLOG 5"/>
    <property type="match status" value="1"/>
</dbReference>
<dbReference type="InterPro" id="IPR036678">
    <property type="entry name" value="MutS_con_dom_sf"/>
</dbReference>
<dbReference type="GO" id="GO:0005634">
    <property type="term" value="C:nucleus"/>
    <property type="evidence" value="ECO:0007669"/>
    <property type="project" value="TreeGrafter"/>
</dbReference>
<protein>
    <recommendedName>
        <fullName evidence="7">DNA mismatch repair proteins mutS family domain-containing protein</fullName>
    </recommendedName>
</protein>
<feature type="region of interest" description="Disordered" evidence="6">
    <location>
        <begin position="1"/>
        <end position="21"/>
    </location>
</feature>
<keyword evidence="5" id="KW-0175">Coiled coil</keyword>
<dbReference type="InterPro" id="IPR011184">
    <property type="entry name" value="DNA_mismatch_repair_Msh2"/>
</dbReference>
<evidence type="ECO:0000259" key="7">
    <source>
        <dbReference type="PROSITE" id="PS00486"/>
    </source>
</evidence>
<dbReference type="SUPFAM" id="SSF48334">
    <property type="entry name" value="DNA repair protein MutS, domain III"/>
    <property type="match status" value="1"/>
</dbReference>
<dbReference type="Gene3D" id="3.30.420.110">
    <property type="entry name" value="MutS, connector domain"/>
    <property type="match status" value="1"/>
</dbReference>
<dbReference type="Pfam" id="PF05190">
    <property type="entry name" value="MutS_IV"/>
    <property type="match status" value="1"/>
</dbReference>
<proteinExistence type="inferred from homology"/>
<sequence>MSEEQQIEEENRDEQPQQQRSTLTSTVLTVFYDRNKLGAACYDEAEKTIQYLNDTPDDDEYNTLRYLVERIKPTHVIANAGCKKDFRKALQIMLNCYVDDTFVKVGQLESTDIEASNRPDLVRPYTSVDEQSEGNDNTSRIVDESRDEPAQETNQQWTCSLQFISKIYFGQENGMQWLSKVLDFDGRDATVRTKMLFEAKDTNMIGALGALLRHINQIRLGIEFDNPTTLVPVDAFKAIILGDIIYVDPVTKKALAIFESDTVIRKVNHHKNASKKAKTLFELCDFTKSSPGKRKLRFWFSRPLRNKEILKIRQEGVMFFAQDTNYQLVNFLRARLRNVHSLMTILVKLSNGRLAVVDWISLSKTINALIEIGDSLRNCDVNLTVLGPGEKCLGGELARIGELLKKTFNQTESIDESRFVVNEDVSPELDHLKSTYSTLGEHLTKVAEAEINNYGIPSCSVCYLPIIGYMLMIPIHVAVHIEHEDFEKVYSTENSVGFKTPGMLELDRVYGDIRSRIIDRETVIANSLQELIAQRKKVIVEAMEVAATLDSLISLGIAANKYEWIRPHFSDKCLIKIEGARQPLVDSGQNDFVPNDIKSASPDVVEGYSKVKLIAGPNASGKSVYLKMVGVIVYLAHVGSYVPAKKAEIGPVSQIISRMYTVDSVLDGLSSFASDLKQMSHAIRKTDANSLVLIDEFGKGTMTEVGIGLLAGCLNYWLEKPRDCPHIFLATHFCSLPNYLIESPLLAEHKMEVLKDDDNILTFTFRFVNGLSTHSYASFTAAKMGIPPNVVKRADQVYDKLKRGKTLTEVEGHNQEEEKEYNQLVQRMEQLYDDFVSWDMTEDAAGFVELAKKCLNASEEDDQVQDVVIE</sequence>
<comment type="caution">
    <text evidence="8">The sequence shown here is derived from an EMBL/GenBank/DDBJ whole genome shotgun (WGS) entry which is preliminary data.</text>
</comment>
<feature type="compositionally biased region" description="Acidic residues" evidence="6">
    <location>
        <begin position="1"/>
        <end position="12"/>
    </location>
</feature>
<dbReference type="GO" id="GO:0051026">
    <property type="term" value="P:chiasma assembly"/>
    <property type="evidence" value="ECO:0007669"/>
    <property type="project" value="TreeGrafter"/>
</dbReference>
<reference evidence="8" key="1">
    <citation type="submission" date="2020-09" db="EMBL/GenBank/DDBJ databases">
        <authorList>
            <person name="Kikuchi T."/>
        </authorList>
    </citation>
    <scope>NUCLEOTIDE SEQUENCE</scope>
    <source>
        <strain evidence="8">SH1</strain>
    </source>
</reference>
<dbReference type="Gene3D" id="1.10.1420.10">
    <property type="match status" value="2"/>
</dbReference>
<evidence type="ECO:0000256" key="1">
    <source>
        <dbReference type="ARBA" id="ARBA00006271"/>
    </source>
</evidence>
<dbReference type="SMART" id="SM00533">
    <property type="entry name" value="MUTSd"/>
    <property type="match status" value="1"/>
</dbReference>
<keyword evidence="3" id="KW-0067">ATP-binding</keyword>
<dbReference type="Gene3D" id="3.40.50.300">
    <property type="entry name" value="P-loop containing nucleotide triphosphate hydrolases"/>
    <property type="match status" value="1"/>
</dbReference>
<dbReference type="EMBL" id="CAJFDH010000001">
    <property type="protein sequence ID" value="CAD5206899.1"/>
    <property type="molecule type" value="Genomic_DNA"/>
</dbReference>
<dbReference type="GO" id="GO:0005524">
    <property type="term" value="F:ATP binding"/>
    <property type="evidence" value="ECO:0007669"/>
    <property type="project" value="UniProtKB-KW"/>
</dbReference>
<evidence type="ECO:0000256" key="2">
    <source>
        <dbReference type="ARBA" id="ARBA00022741"/>
    </source>
</evidence>
<feature type="region of interest" description="Disordered" evidence="6">
    <location>
        <begin position="119"/>
        <end position="154"/>
    </location>
</feature>
<keyword evidence="4" id="KW-0238">DNA-binding</keyword>
<dbReference type="PIRSF" id="PIRSF005813">
    <property type="entry name" value="MSH2"/>
    <property type="match status" value="1"/>
</dbReference>
<accession>A0A811JUX2</accession>
<dbReference type="InterPro" id="IPR027417">
    <property type="entry name" value="P-loop_NTPase"/>
</dbReference>
<keyword evidence="9" id="KW-1185">Reference proteome</keyword>
<evidence type="ECO:0000256" key="6">
    <source>
        <dbReference type="SAM" id="MobiDB-lite"/>
    </source>
</evidence>
<dbReference type="InterPro" id="IPR000432">
    <property type="entry name" value="DNA_mismatch_repair_MutS_C"/>
</dbReference>
<organism evidence="8 9">
    <name type="scientific">Bursaphelenchus okinawaensis</name>
    <dbReference type="NCBI Taxonomy" id="465554"/>
    <lineage>
        <taxon>Eukaryota</taxon>
        <taxon>Metazoa</taxon>
        <taxon>Ecdysozoa</taxon>
        <taxon>Nematoda</taxon>
        <taxon>Chromadorea</taxon>
        <taxon>Rhabditida</taxon>
        <taxon>Tylenchina</taxon>
        <taxon>Tylenchomorpha</taxon>
        <taxon>Aphelenchoidea</taxon>
        <taxon>Aphelenchoididae</taxon>
        <taxon>Bursaphelenchus</taxon>
    </lineage>
</organism>
<dbReference type="OrthoDB" id="29596at2759"/>
<feature type="domain" description="DNA mismatch repair proteins mutS family" evidence="7">
    <location>
        <begin position="690"/>
        <end position="706"/>
    </location>
</feature>
<dbReference type="Proteomes" id="UP000614601">
    <property type="component" value="Unassembled WGS sequence"/>
</dbReference>
<dbReference type="Pfam" id="PF05192">
    <property type="entry name" value="MutS_III"/>
    <property type="match status" value="1"/>
</dbReference>
<dbReference type="GO" id="GO:0140664">
    <property type="term" value="F:ATP-dependent DNA damage sensor activity"/>
    <property type="evidence" value="ECO:0007669"/>
    <property type="project" value="InterPro"/>
</dbReference>
<comment type="similarity">
    <text evidence="1">Belongs to the DNA mismatch repair MutS family.</text>
</comment>
<keyword evidence="2" id="KW-0547">Nucleotide-binding</keyword>
<dbReference type="PROSITE" id="PS00486">
    <property type="entry name" value="DNA_MISMATCH_REPAIR_2"/>
    <property type="match status" value="1"/>
</dbReference>
<dbReference type="SUPFAM" id="SSF52540">
    <property type="entry name" value="P-loop containing nucleoside triphosphate hydrolases"/>
    <property type="match status" value="1"/>
</dbReference>
<dbReference type="Pfam" id="PF00488">
    <property type="entry name" value="MutS_V"/>
    <property type="match status" value="1"/>
</dbReference>